<reference evidence="4" key="1">
    <citation type="journal article" date="2019" name="Int. J. Syst. Evol. Microbiol.">
        <title>The Global Catalogue of Microorganisms (GCM) 10K type strain sequencing project: providing services to taxonomists for standard genome sequencing and annotation.</title>
        <authorList>
            <consortium name="The Broad Institute Genomics Platform"/>
            <consortium name="The Broad Institute Genome Sequencing Center for Infectious Disease"/>
            <person name="Wu L."/>
            <person name="Ma J."/>
        </authorList>
    </citation>
    <scope>NUCLEOTIDE SEQUENCE [LARGE SCALE GENOMIC DNA]</scope>
    <source>
        <strain evidence="4">CGMCC 4.7367</strain>
    </source>
</reference>
<gene>
    <name evidence="3" type="ORF">GCM10017774_87880</name>
</gene>
<organism evidence="3 4">
    <name type="scientific">Lentzea cavernae</name>
    <dbReference type="NCBI Taxonomy" id="2020703"/>
    <lineage>
        <taxon>Bacteria</taxon>
        <taxon>Bacillati</taxon>
        <taxon>Actinomycetota</taxon>
        <taxon>Actinomycetes</taxon>
        <taxon>Pseudonocardiales</taxon>
        <taxon>Pseudonocardiaceae</taxon>
        <taxon>Lentzea</taxon>
    </lineage>
</organism>
<sequence>MFRSSTGITPGTAFEPRLIEAASTCEVMLVVIGPRWLTITKGGVPSIKAPADWVRMEIEFALHNNAKVIPILVGDISMPSKDELPDTISELAGRQYIRLHHRSSRYSLDQIADSVRALVTANNGVLPPPPAQVTMLTSLGTTSRSADIKLCGANVNGRHYSESIVYRCTDFATAVRGRVGFDLGRRFRSFKTTAGVLDDAVEGGQTGIFQVIGDGIMLAEHTASQGKPCVIDLNVSTVLRLELVAYRPGTTEHPMLAGVMAISGRSNKLPELAWANPTLYA</sequence>
<feature type="domain" description="Glycosyl hydrolase family 98 putative carbohydrate-binding module" evidence="1">
    <location>
        <begin position="176"/>
        <end position="247"/>
    </location>
</feature>
<accession>A0ABQ3N020</accession>
<dbReference type="InterPro" id="IPR038637">
    <property type="entry name" value="NPCBM_sf"/>
</dbReference>
<name>A0ABQ3N020_9PSEU</name>
<dbReference type="Gene3D" id="3.40.50.10140">
    <property type="entry name" value="Toll/interleukin-1 receptor homology (TIR) domain"/>
    <property type="match status" value="1"/>
</dbReference>
<evidence type="ECO:0000259" key="1">
    <source>
        <dbReference type="Pfam" id="PF08305"/>
    </source>
</evidence>
<dbReference type="SUPFAM" id="SSF49785">
    <property type="entry name" value="Galactose-binding domain-like"/>
    <property type="match status" value="1"/>
</dbReference>
<evidence type="ECO:0000313" key="3">
    <source>
        <dbReference type="EMBL" id="GHH61543.1"/>
    </source>
</evidence>
<evidence type="ECO:0000259" key="2">
    <source>
        <dbReference type="Pfam" id="PF13676"/>
    </source>
</evidence>
<keyword evidence="4" id="KW-1185">Reference proteome</keyword>
<proteinExistence type="predicted"/>
<dbReference type="InterPro" id="IPR013222">
    <property type="entry name" value="Glyco_hyd_98_carb-bd"/>
</dbReference>
<protein>
    <recommendedName>
        <fullName evidence="5">NPCBM/NEW2 domain-containing protein</fullName>
    </recommendedName>
</protein>
<dbReference type="InterPro" id="IPR000157">
    <property type="entry name" value="TIR_dom"/>
</dbReference>
<evidence type="ECO:0008006" key="5">
    <source>
        <dbReference type="Google" id="ProtNLM"/>
    </source>
</evidence>
<dbReference type="Pfam" id="PF08305">
    <property type="entry name" value="NPCBM"/>
    <property type="match status" value="1"/>
</dbReference>
<dbReference type="EMBL" id="BNAR01000026">
    <property type="protein sequence ID" value="GHH61543.1"/>
    <property type="molecule type" value="Genomic_DNA"/>
</dbReference>
<dbReference type="InterPro" id="IPR008979">
    <property type="entry name" value="Galactose-bd-like_sf"/>
</dbReference>
<dbReference type="Pfam" id="PF13676">
    <property type="entry name" value="TIR_2"/>
    <property type="match status" value="1"/>
</dbReference>
<comment type="caution">
    <text evidence="3">The sequence shown here is derived from an EMBL/GenBank/DDBJ whole genome shotgun (WGS) entry which is preliminary data.</text>
</comment>
<feature type="domain" description="TIR" evidence="2">
    <location>
        <begin position="8"/>
        <end position="107"/>
    </location>
</feature>
<dbReference type="Proteomes" id="UP000605568">
    <property type="component" value="Unassembled WGS sequence"/>
</dbReference>
<dbReference type="Gene3D" id="2.60.120.1060">
    <property type="entry name" value="NPCBM/NEW2 domain"/>
    <property type="match status" value="1"/>
</dbReference>
<dbReference type="InterPro" id="IPR035897">
    <property type="entry name" value="Toll_tir_struct_dom_sf"/>
</dbReference>
<evidence type="ECO:0000313" key="4">
    <source>
        <dbReference type="Proteomes" id="UP000605568"/>
    </source>
</evidence>